<feature type="compositionally biased region" description="Polar residues" evidence="1">
    <location>
        <begin position="1"/>
        <end position="35"/>
    </location>
</feature>
<comment type="caution">
    <text evidence="2">The sequence shown here is derived from an EMBL/GenBank/DDBJ whole genome shotgun (WGS) entry which is preliminary data.</text>
</comment>
<evidence type="ECO:0000256" key="1">
    <source>
        <dbReference type="SAM" id="MobiDB-lite"/>
    </source>
</evidence>
<evidence type="ECO:0000313" key="3">
    <source>
        <dbReference type="Proteomes" id="UP001353858"/>
    </source>
</evidence>
<dbReference type="EMBL" id="JARPUR010000001">
    <property type="protein sequence ID" value="KAK4887859.1"/>
    <property type="molecule type" value="Genomic_DNA"/>
</dbReference>
<organism evidence="2 3">
    <name type="scientific">Aquatica leii</name>
    <dbReference type="NCBI Taxonomy" id="1421715"/>
    <lineage>
        <taxon>Eukaryota</taxon>
        <taxon>Metazoa</taxon>
        <taxon>Ecdysozoa</taxon>
        <taxon>Arthropoda</taxon>
        <taxon>Hexapoda</taxon>
        <taxon>Insecta</taxon>
        <taxon>Pterygota</taxon>
        <taxon>Neoptera</taxon>
        <taxon>Endopterygota</taxon>
        <taxon>Coleoptera</taxon>
        <taxon>Polyphaga</taxon>
        <taxon>Elateriformia</taxon>
        <taxon>Elateroidea</taxon>
        <taxon>Lampyridae</taxon>
        <taxon>Luciolinae</taxon>
        <taxon>Aquatica</taxon>
    </lineage>
</organism>
<dbReference type="AlphaFoldDB" id="A0AAN7PJB1"/>
<name>A0AAN7PJB1_9COLE</name>
<protein>
    <submittedName>
        <fullName evidence="2">Uncharacterized protein</fullName>
    </submittedName>
</protein>
<keyword evidence="3" id="KW-1185">Reference proteome</keyword>
<sequence>MLTQSSSSHLSNGNDAQISPSSEEIRFTTTSTTIEPLSDDLLQRTSADSRPNSSTSTSLIHETANDSNLPVGTDNTEVGEESSFPKRYSNIPSALRPVPHNDTLPIPEPPNTYTLEPEIDLKDSEPQPGASNDTFNDDEEYSADLVSRQPHLLTQSELNDLVRDLQLPKTKSQLLGSRLQQWNLLEKGVQISSYRTRQATLKCLFSEDKFIDDRATDVM</sequence>
<evidence type="ECO:0000313" key="2">
    <source>
        <dbReference type="EMBL" id="KAK4887859.1"/>
    </source>
</evidence>
<dbReference type="Proteomes" id="UP001353858">
    <property type="component" value="Unassembled WGS sequence"/>
</dbReference>
<accession>A0AAN7PJB1</accession>
<feature type="region of interest" description="Disordered" evidence="1">
    <location>
        <begin position="1"/>
        <end position="137"/>
    </location>
</feature>
<feature type="compositionally biased region" description="Polar residues" evidence="1">
    <location>
        <begin position="43"/>
        <end position="76"/>
    </location>
</feature>
<reference evidence="3" key="1">
    <citation type="submission" date="2023-01" db="EMBL/GenBank/DDBJ databases">
        <title>Key to firefly adult light organ development and bioluminescence: homeobox transcription factors regulate luciferase expression and transportation to peroxisome.</title>
        <authorList>
            <person name="Fu X."/>
        </authorList>
    </citation>
    <scope>NUCLEOTIDE SEQUENCE [LARGE SCALE GENOMIC DNA]</scope>
</reference>
<proteinExistence type="predicted"/>
<gene>
    <name evidence="2" type="ORF">RN001_004130</name>
</gene>